<evidence type="ECO:0000313" key="3">
    <source>
        <dbReference type="Proteomes" id="UP001596044"/>
    </source>
</evidence>
<feature type="transmembrane region" description="Helical" evidence="1">
    <location>
        <begin position="6"/>
        <end position="25"/>
    </location>
</feature>
<comment type="caution">
    <text evidence="2">The sequence shown here is derived from an EMBL/GenBank/DDBJ whole genome shotgun (WGS) entry which is preliminary data.</text>
</comment>
<gene>
    <name evidence="2" type="ORF">ACFPOG_01435</name>
</gene>
<sequence>MASGLSIGYIQFMVLLLWITGALMLRFDLKYYQLKKEMKEAKVTSMLGWMNIVLGCIAFIGNWIYQKMW</sequence>
<keyword evidence="1" id="KW-0812">Transmembrane</keyword>
<dbReference type="EMBL" id="JBHSMJ010000004">
    <property type="protein sequence ID" value="MFC5446912.1"/>
    <property type="molecule type" value="Genomic_DNA"/>
</dbReference>
<name>A0ABW0K2P1_9BACL</name>
<keyword evidence="1" id="KW-1133">Transmembrane helix</keyword>
<accession>A0ABW0K2P1</accession>
<reference evidence="3" key="1">
    <citation type="journal article" date="2019" name="Int. J. Syst. Evol. Microbiol.">
        <title>The Global Catalogue of Microorganisms (GCM) 10K type strain sequencing project: providing services to taxonomists for standard genome sequencing and annotation.</title>
        <authorList>
            <consortium name="The Broad Institute Genomics Platform"/>
            <consortium name="The Broad Institute Genome Sequencing Center for Infectious Disease"/>
            <person name="Wu L."/>
            <person name="Ma J."/>
        </authorList>
    </citation>
    <scope>NUCLEOTIDE SEQUENCE [LARGE SCALE GENOMIC DNA]</scope>
    <source>
        <strain evidence="3">KACC 11904</strain>
    </source>
</reference>
<proteinExistence type="predicted"/>
<protein>
    <submittedName>
        <fullName evidence="2">CLC_0170 family protein</fullName>
    </submittedName>
</protein>
<keyword evidence="1" id="KW-0472">Membrane</keyword>
<dbReference type="Proteomes" id="UP001596044">
    <property type="component" value="Unassembled WGS sequence"/>
</dbReference>
<feature type="transmembrane region" description="Helical" evidence="1">
    <location>
        <begin position="46"/>
        <end position="65"/>
    </location>
</feature>
<evidence type="ECO:0000313" key="2">
    <source>
        <dbReference type="EMBL" id="MFC5446912.1"/>
    </source>
</evidence>
<keyword evidence="3" id="KW-1185">Reference proteome</keyword>
<dbReference type="NCBIfam" id="NF042414">
    <property type="entry name" value="CLC_0170_fam"/>
    <property type="match status" value="1"/>
</dbReference>
<dbReference type="RefSeq" id="WP_270880399.1">
    <property type="nucleotide sequence ID" value="NZ_JAQFVF010000033.1"/>
</dbReference>
<organism evidence="2 3">
    <name type="scientific">Paenibacillus aestuarii</name>
    <dbReference type="NCBI Taxonomy" id="516965"/>
    <lineage>
        <taxon>Bacteria</taxon>
        <taxon>Bacillati</taxon>
        <taxon>Bacillota</taxon>
        <taxon>Bacilli</taxon>
        <taxon>Bacillales</taxon>
        <taxon>Paenibacillaceae</taxon>
        <taxon>Paenibacillus</taxon>
    </lineage>
</organism>
<dbReference type="InterPro" id="IPR049971">
    <property type="entry name" value="CLC_0170-like"/>
</dbReference>
<evidence type="ECO:0000256" key="1">
    <source>
        <dbReference type="SAM" id="Phobius"/>
    </source>
</evidence>